<comment type="caution">
    <text evidence="2">The sequence shown here is derived from an EMBL/GenBank/DDBJ whole genome shotgun (WGS) entry which is preliminary data.</text>
</comment>
<dbReference type="Pfam" id="PF00903">
    <property type="entry name" value="Glyoxalase"/>
    <property type="match status" value="1"/>
</dbReference>
<sequence length="122" mass="13853">MSFAFKSIDHVQLAAPKGGEGEARAFFAETLGLNEVEKPEELKKNGGIWFTFGNNEIHIGIEEPFSPAKKAHPALEVENLEILKKHLTENNVEYIEDDRLPGANRIYVYDPFGNRIELLEWL</sequence>
<dbReference type="Proteomes" id="UP000468638">
    <property type="component" value="Unassembled WGS sequence"/>
</dbReference>
<dbReference type="PROSITE" id="PS51819">
    <property type="entry name" value="VOC"/>
    <property type="match status" value="1"/>
</dbReference>
<dbReference type="RefSeq" id="WP_160847716.1">
    <property type="nucleotide sequence ID" value="NZ_WMEQ01000001.1"/>
</dbReference>
<name>A0A6I4ZVR9_9BACI</name>
<dbReference type="OrthoDB" id="9813630at2"/>
<dbReference type="InterPro" id="IPR037523">
    <property type="entry name" value="VOC_core"/>
</dbReference>
<proteinExistence type="predicted"/>
<dbReference type="PANTHER" id="PTHR39175">
    <property type="entry name" value="FAMILY PROTEIN, PUTATIVE (AFU_ORTHOLOGUE AFUA_3G15060)-RELATED"/>
    <property type="match status" value="1"/>
</dbReference>
<gene>
    <name evidence="2" type="ORF">GLW05_02245</name>
</gene>
<dbReference type="SUPFAM" id="SSF54593">
    <property type="entry name" value="Glyoxalase/Bleomycin resistance protein/Dihydroxybiphenyl dioxygenase"/>
    <property type="match status" value="1"/>
</dbReference>
<evidence type="ECO:0000313" key="3">
    <source>
        <dbReference type="Proteomes" id="UP000468638"/>
    </source>
</evidence>
<evidence type="ECO:0000313" key="2">
    <source>
        <dbReference type="EMBL" id="MYL32427.1"/>
    </source>
</evidence>
<feature type="domain" description="VOC" evidence="1">
    <location>
        <begin position="7"/>
        <end position="121"/>
    </location>
</feature>
<dbReference type="AlphaFoldDB" id="A0A6I4ZVR9"/>
<dbReference type="InterPro" id="IPR029068">
    <property type="entry name" value="Glyas_Bleomycin-R_OHBP_Dase"/>
</dbReference>
<dbReference type="Gene3D" id="3.10.180.10">
    <property type="entry name" value="2,3-Dihydroxybiphenyl 1,2-Dioxygenase, domain 1"/>
    <property type="match status" value="1"/>
</dbReference>
<dbReference type="InterPro" id="IPR004360">
    <property type="entry name" value="Glyas_Fos-R_dOase_dom"/>
</dbReference>
<dbReference type="PANTHER" id="PTHR39175:SF1">
    <property type="entry name" value="FAMILY PROTEIN, PUTATIVE (AFU_ORTHOLOGUE AFUA_3G15060)-RELATED"/>
    <property type="match status" value="1"/>
</dbReference>
<accession>A0A6I4ZVR9</accession>
<dbReference type="EMBL" id="WMEQ01000001">
    <property type="protein sequence ID" value="MYL32427.1"/>
    <property type="molecule type" value="Genomic_DNA"/>
</dbReference>
<protein>
    <submittedName>
        <fullName evidence="2">Glyoxalase</fullName>
    </submittedName>
</protein>
<organism evidence="2 3">
    <name type="scientific">Pontibacillus yanchengensis</name>
    <dbReference type="NCBI Taxonomy" id="462910"/>
    <lineage>
        <taxon>Bacteria</taxon>
        <taxon>Bacillati</taxon>
        <taxon>Bacillota</taxon>
        <taxon>Bacilli</taxon>
        <taxon>Bacillales</taxon>
        <taxon>Bacillaceae</taxon>
        <taxon>Pontibacillus</taxon>
    </lineage>
</organism>
<evidence type="ECO:0000259" key="1">
    <source>
        <dbReference type="PROSITE" id="PS51819"/>
    </source>
</evidence>
<reference evidence="2 3" key="1">
    <citation type="submission" date="2019-11" db="EMBL/GenBank/DDBJ databases">
        <title>Genome sequences of 17 halophilic strains isolated from different environments.</title>
        <authorList>
            <person name="Furrow R.E."/>
        </authorList>
    </citation>
    <scope>NUCLEOTIDE SEQUENCE [LARGE SCALE GENOMIC DNA]</scope>
    <source>
        <strain evidence="2 3">22514_16_FS</strain>
    </source>
</reference>